<dbReference type="PANTHER" id="PTHR39217">
    <property type="match status" value="1"/>
</dbReference>
<sequence>MMAGRARVALVTCAELPDADPDDRKVLYPLTRRGIDTEIVVWDDKSVDWDKYQLVVLRSVWDYVRRRDEFLQWVGTVPRLVNPADVVRWNTDKRYLLQLANLGLSVVPTTWLEPGDASVLPAAGEFVVKPSVGAGSLDTGRYHAEDPELVAKARAHANRLLAARRTVMVQPYLSDVDTKGETALLYFGGSFSHSVKKAAMLAGPVRQIDGLYQPEEITPHQPTAAELAMGERVLAAVPGGADRLLYARVDLIPTATGPVVLELELTEPSLFFAHAQGAAERFADAVAAALEPAKRP</sequence>
<dbReference type="RefSeq" id="WP_344314465.1">
    <property type="nucleotide sequence ID" value="NZ_BAAANY010000036.1"/>
</dbReference>
<proteinExistence type="predicted"/>
<dbReference type="Proteomes" id="UP001500618">
    <property type="component" value="Unassembled WGS sequence"/>
</dbReference>
<dbReference type="SUPFAM" id="SSF56059">
    <property type="entry name" value="Glutathione synthetase ATP-binding domain-like"/>
    <property type="match status" value="1"/>
</dbReference>
<accession>A0ABN2IT26</accession>
<reference evidence="1 2" key="1">
    <citation type="journal article" date="2019" name="Int. J. Syst. Evol. Microbiol.">
        <title>The Global Catalogue of Microorganisms (GCM) 10K type strain sequencing project: providing services to taxonomists for standard genome sequencing and annotation.</title>
        <authorList>
            <consortium name="The Broad Institute Genomics Platform"/>
            <consortium name="The Broad Institute Genome Sequencing Center for Infectious Disease"/>
            <person name="Wu L."/>
            <person name="Ma J."/>
        </authorList>
    </citation>
    <scope>NUCLEOTIDE SEQUENCE [LARGE SCALE GENOMIC DNA]</scope>
    <source>
        <strain evidence="1 2">JCM 14718</strain>
    </source>
</reference>
<keyword evidence="2" id="KW-1185">Reference proteome</keyword>
<comment type="caution">
    <text evidence="1">The sequence shown here is derived from an EMBL/GenBank/DDBJ whole genome shotgun (WGS) entry which is preliminary data.</text>
</comment>
<evidence type="ECO:0000313" key="2">
    <source>
        <dbReference type="Proteomes" id="UP001500618"/>
    </source>
</evidence>
<organism evidence="1 2">
    <name type="scientific">Fodinicola feengrottensis</name>
    <dbReference type="NCBI Taxonomy" id="435914"/>
    <lineage>
        <taxon>Bacteria</taxon>
        <taxon>Bacillati</taxon>
        <taxon>Actinomycetota</taxon>
        <taxon>Actinomycetes</taxon>
        <taxon>Mycobacteriales</taxon>
        <taxon>Fodinicola</taxon>
    </lineage>
</organism>
<evidence type="ECO:0008006" key="3">
    <source>
        <dbReference type="Google" id="ProtNLM"/>
    </source>
</evidence>
<name>A0ABN2IT26_9ACTN</name>
<dbReference type="PANTHER" id="PTHR39217:SF1">
    <property type="entry name" value="GLUTATHIONE SYNTHETASE"/>
    <property type="match status" value="1"/>
</dbReference>
<evidence type="ECO:0000313" key="1">
    <source>
        <dbReference type="EMBL" id="GAA1711127.1"/>
    </source>
</evidence>
<dbReference type="EMBL" id="BAAANY010000036">
    <property type="protein sequence ID" value="GAA1711127.1"/>
    <property type="molecule type" value="Genomic_DNA"/>
</dbReference>
<protein>
    <recommendedName>
        <fullName evidence="3">ATP-grasp domain-containing protein</fullName>
    </recommendedName>
</protein>
<dbReference type="InterPro" id="IPR053191">
    <property type="entry name" value="DcsG_Biosynth_Enzyme"/>
</dbReference>
<gene>
    <name evidence="1" type="ORF">GCM10009765_70520</name>
</gene>